<organism evidence="1 2">
    <name type="scientific">Volvox africanus</name>
    <dbReference type="NCBI Taxonomy" id="51714"/>
    <lineage>
        <taxon>Eukaryota</taxon>
        <taxon>Viridiplantae</taxon>
        <taxon>Chlorophyta</taxon>
        <taxon>core chlorophytes</taxon>
        <taxon>Chlorophyceae</taxon>
        <taxon>CS clade</taxon>
        <taxon>Chlamydomonadales</taxon>
        <taxon>Volvocaceae</taxon>
        <taxon>Volvox</taxon>
    </lineage>
</organism>
<evidence type="ECO:0000313" key="2">
    <source>
        <dbReference type="Proteomes" id="UP000747399"/>
    </source>
</evidence>
<name>A0A8J4F4R9_9CHLO</name>
<feature type="non-terminal residue" evidence="1">
    <location>
        <position position="1"/>
    </location>
</feature>
<proteinExistence type="predicted"/>
<evidence type="ECO:0000313" key="1">
    <source>
        <dbReference type="EMBL" id="GIL59740.1"/>
    </source>
</evidence>
<reference evidence="1" key="1">
    <citation type="journal article" date="2021" name="Proc. Natl. Acad. Sci. U.S.A.">
        <title>Three genomes in the algal genus Volvox reveal the fate of a haploid sex-determining region after a transition to homothallism.</title>
        <authorList>
            <person name="Yamamoto K."/>
            <person name="Hamaji T."/>
            <person name="Kawai-Toyooka H."/>
            <person name="Matsuzaki R."/>
            <person name="Takahashi F."/>
            <person name="Nishimura Y."/>
            <person name="Kawachi M."/>
            <person name="Noguchi H."/>
            <person name="Minakuchi Y."/>
            <person name="Umen J.G."/>
            <person name="Toyoda A."/>
            <person name="Nozaki H."/>
        </authorList>
    </citation>
    <scope>NUCLEOTIDE SEQUENCE</scope>
    <source>
        <strain evidence="1">NIES-3780</strain>
    </source>
</reference>
<accession>A0A8J4F4R9</accession>
<dbReference type="AlphaFoldDB" id="A0A8J4F4R9"/>
<dbReference type="Proteomes" id="UP000747399">
    <property type="component" value="Unassembled WGS sequence"/>
</dbReference>
<dbReference type="EMBL" id="BNCO01000036">
    <property type="protein sequence ID" value="GIL59740.1"/>
    <property type="molecule type" value="Genomic_DNA"/>
</dbReference>
<comment type="caution">
    <text evidence="1">The sequence shown here is derived from an EMBL/GenBank/DDBJ whole genome shotgun (WGS) entry which is preliminary data.</text>
</comment>
<feature type="non-terminal residue" evidence="1">
    <location>
        <position position="278"/>
    </location>
</feature>
<gene>
    <name evidence="1" type="ORF">Vafri_14465</name>
</gene>
<sequence>LFIFPFSSVPVIPRLNLRAAAFFFQLYLSTPFPASFSFPHEHAVLFDCRSAVPRHITPHPSFFKISLIPSSLFFHFSLLSSKTQRHASPRVHGSLVLLSLPWTTSLAPSFQLRFLFFFLLHVHALSLILPAFPAAAAVPGEWVCAEPRLVRLVHAHASSWSGWVVGLVWVQAHAGFFTGESGGALAWQRQRQRLGQLRLGPKLPVVAASNKADSLQYYGFFFLFYCFNSRPWRLLSLQRSSFPSPLLWTTWATFRLVLSTSTRIRVIRLPLPPTSLPS</sequence>
<keyword evidence="2" id="KW-1185">Reference proteome</keyword>
<protein>
    <submittedName>
        <fullName evidence="1">Uncharacterized protein</fullName>
    </submittedName>
</protein>